<evidence type="ECO:0000256" key="17">
    <source>
        <dbReference type="ARBA" id="ARBA00023298"/>
    </source>
</evidence>
<feature type="disulfide bond" evidence="19">
    <location>
        <begin position="170"/>
        <end position="185"/>
    </location>
</feature>
<comment type="caution">
    <text evidence="18">Lacks conserved residue(s) required for the propagation of feature annotation.</text>
</comment>
<dbReference type="Pfam" id="PF19028">
    <property type="entry name" value="TSP1_spondin"/>
    <property type="match status" value="2"/>
</dbReference>
<reference evidence="24" key="1">
    <citation type="journal article" date="2002" name="Science">
        <title>The draft genome of Ciona intestinalis: insights into chordate and vertebrate origins.</title>
        <authorList>
            <person name="Dehal P."/>
            <person name="Satou Y."/>
            <person name="Campbell R.K."/>
            <person name="Chapman J."/>
            <person name="Degnan B."/>
            <person name="De Tomaso A."/>
            <person name="Davidson B."/>
            <person name="Di Gregorio A."/>
            <person name="Gelpke M."/>
            <person name="Goodstein D.M."/>
            <person name="Harafuji N."/>
            <person name="Hastings K.E."/>
            <person name="Ho I."/>
            <person name="Hotta K."/>
            <person name="Huang W."/>
            <person name="Kawashima T."/>
            <person name="Lemaire P."/>
            <person name="Martinez D."/>
            <person name="Meinertzhagen I.A."/>
            <person name="Necula S."/>
            <person name="Nonaka M."/>
            <person name="Putnam N."/>
            <person name="Rash S."/>
            <person name="Saiga H."/>
            <person name="Satake M."/>
            <person name="Terry A."/>
            <person name="Yamada L."/>
            <person name="Wang H.G."/>
            <person name="Awazu S."/>
            <person name="Azumi K."/>
            <person name="Boore J."/>
            <person name="Branno M."/>
            <person name="Chin-Bow S."/>
            <person name="DeSantis R."/>
            <person name="Doyle S."/>
            <person name="Francino P."/>
            <person name="Keys D.N."/>
            <person name="Haga S."/>
            <person name="Hayashi H."/>
            <person name="Hino K."/>
            <person name="Imai K.S."/>
            <person name="Inaba K."/>
            <person name="Kano S."/>
            <person name="Kobayashi K."/>
            <person name="Kobayashi M."/>
            <person name="Lee B.I."/>
            <person name="Makabe K.W."/>
            <person name="Manohar C."/>
            <person name="Matassi G."/>
            <person name="Medina M."/>
            <person name="Mochizuki Y."/>
            <person name="Mount S."/>
            <person name="Morishita T."/>
            <person name="Miura S."/>
            <person name="Nakayama A."/>
            <person name="Nishizaka S."/>
            <person name="Nomoto H."/>
            <person name="Ohta F."/>
            <person name="Oishi K."/>
            <person name="Rigoutsos I."/>
            <person name="Sano M."/>
            <person name="Sasaki A."/>
            <person name="Sasakura Y."/>
            <person name="Shoguchi E."/>
            <person name="Shin-i T."/>
            <person name="Spagnuolo A."/>
            <person name="Stainier D."/>
            <person name="Suzuki M.M."/>
            <person name="Tassy O."/>
            <person name="Takatori N."/>
            <person name="Tokuoka M."/>
            <person name="Yagi K."/>
            <person name="Yoshizaki F."/>
            <person name="Wada S."/>
            <person name="Zhang C."/>
            <person name="Hyatt P.D."/>
            <person name="Larimer F."/>
            <person name="Detter C."/>
            <person name="Doggett N."/>
            <person name="Glavina T."/>
            <person name="Hawkins T."/>
            <person name="Richardson P."/>
            <person name="Lucas S."/>
            <person name="Kohara Y."/>
            <person name="Levine M."/>
            <person name="Satoh N."/>
            <person name="Rokhsar D.S."/>
        </authorList>
    </citation>
    <scope>NUCLEOTIDE SEQUENCE [LARGE SCALE GENOMIC DNA]</scope>
</reference>
<dbReference type="Ensembl" id="ENSCINT00000010557.3">
    <property type="protein sequence ID" value="ENSCINP00000010557.3"/>
    <property type="gene ID" value="ENSCING00000005130.3"/>
</dbReference>
<keyword evidence="16" id="KW-0325">Glycoprotein</keyword>
<keyword evidence="10" id="KW-0391">Immunity</keyword>
<evidence type="ECO:0000256" key="14">
    <source>
        <dbReference type="ARBA" id="ARBA00023157"/>
    </source>
</evidence>
<keyword evidence="14 18" id="KW-1015">Disulfide bond</keyword>
<evidence type="ECO:0000256" key="7">
    <source>
        <dbReference type="ARBA" id="ARBA00022588"/>
    </source>
</evidence>
<dbReference type="InterPro" id="IPR020864">
    <property type="entry name" value="MACPF"/>
</dbReference>
<evidence type="ECO:0000256" key="5">
    <source>
        <dbReference type="ARBA" id="ARBA00022536"/>
    </source>
</evidence>
<dbReference type="Pfam" id="PF01823">
    <property type="entry name" value="MACPF"/>
    <property type="match status" value="1"/>
</dbReference>
<dbReference type="SMART" id="SM00209">
    <property type="entry name" value="TSP1"/>
    <property type="match status" value="3"/>
</dbReference>
<dbReference type="InterPro" id="IPR000884">
    <property type="entry name" value="TSP1_rpt"/>
</dbReference>
<dbReference type="PROSITE" id="PS51412">
    <property type="entry name" value="MACPF_2"/>
    <property type="match status" value="1"/>
</dbReference>
<dbReference type="SUPFAM" id="SSF82895">
    <property type="entry name" value="TSP-1 type 1 repeat"/>
    <property type="match status" value="3"/>
</dbReference>
<feature type="chain" id="PRO_5003349123" description="MACPF domain-containing protein" evidence="20">
    <location>
        <begin position="21"/>
        <end position="657"/>
    </location>
</feature>
<keyword evidence="15" id="KW-0179">Complement alternate pathway</keyword>
<keyword evidence="11" id="KW-0180">Complement pathway</keyword>
<evidence type="ECO:0000313" key="24">
    <source>
        <dbReference type="Proteomes" id="UP000008144"/>
    </source>
</evidence>
<keyword evidence="5 18" id="KW-0245">EGF-like domain</keyword>
<keyword evidence="8 20" id="KW-0732">Signal</keyword>
<reference evidence="23" key="4">
    <citation type="submission" date="2025-09" db="UniProtKB">
        <authorList>
            <consortium name="Ensembl"/>
        </authorList>
    </citation>
    <scope>IDENTIFICATION</scope>
</reference>
<dbReference type="InterPro" id="IPR044004">
    <property type="entry name" value="TSP1_spondin_dom"/>
</dbReference>
<comment type="subcellular location">
    <subcellularLocation>
        <location evidence="2">Secreted</location>
    </subcellularLocation>
    <subcellularLocation>
        <location evidence="1">Target cell membrane</location>
    </subcellularLocation>
</comment>
<dbReference type="PRINTS" id="PR00764">
    <property type="entry name" value="COMPLEMENTC9"/>
</dbReference>
<dbReference type="GO" id="GO:0044218">
    <property type="term" value="C:other organism cell membrane"/>
    <property type="evidence" value="ECO:0007669"/>
    <property type="project" value="UniProtKB-KW"/>
</dbReference>
<dbReference type="PROSITE" id="PS50026">
    <property type="entry name" value="EGF_3"/>
    <property type="match status" value="1"/>
</dbReference>
<feature type="signal peptide" evidence="20">
    <location>
        <begin position="1"/>
        <end position="20"/>
    </location>
</feature>
<dbReference type="SMART" id="SM00457">
    <property type="entry name" value="MACPF"/>
    <property type="match status" value="1"/>
</dbReference>
<dbReference type="InterPro" id="IPR020863">
    <property type="entry name" value="MACPF_CS"/>
</dbReference>
<evidence type="ECO:0000256" key="12">
    <source>
        <dbReference type="ARBA" id="ARBA00023058"/>
    </source>
</evidence>
<evidence type="ECO:0000256" key="11">
    <source>
        <dbReference type="ARBA" id="ARBA00022875"/>
    </source>
</evidence>
<evidence type="ECO:0000256" key="18">
    <source>
        <dbReference type="PROSITE-ProRule" id="PRU00076"/>
    </source>
</evidence>
<keyword evidence="12" id="KW-0473">Membrane attack complex</keyword>
<dbReference type="PROSITE" id="PS00279">
    <property type="entry name" value="MACPF_1"/>
    <property type="match status" value="1"/>
</dbReference>
<dbReference type="HOGENOM" id="CLU_032453_1_0_1"/>
<sequence length="657" mass="72570">KMRLSILFWVIVLFVATTSAWRRRRRRNPPPAPVHCAVSGWTGWSACSVSCGGGSQSRTRGITRNPAHGGSGCGALSQSRSCNRHKCPIHCQWGNWGPWSDCTSCSYGGRSRMRNVTVAAMFGGNRCAGLSKTTDYACVSSDTCPYEVECSSDTFACGDGLTCIRTNLQCNGDDDCTDYSDELECSERHRRPCGSTTMSEIPYVDIAGLGYDITLGEEIGTILDNRQYAGRCDRVRSGEHEETFRKPANMQSFRFQSQATSSFTAISYQSSKGFYESERSNMERKLQASASFSFSDMFGLSGSATKTRNSKTLRIIDRGTSSDVKYFRVFGEITLSRFRTIRRSFKLSHSFRQRLLELPQHYDYAKYSELIADYGTHFYSSGVLGGRYEYIYRFSKSDLALSGLTDEEQKNCLTTETSMKFLKGFFGGSGGTNKCSTNVLSRRYNGSFALAAKEAISNVIGGQSHTTSALTFYSSNGPNTAAYERWSRSVRVSPAIIDFMLTPMSSVIPDRNKQANMERALYDYYAKYNANKCTGRCENGGRAVVVKDGSECKCLCTPGHSGPSCQSFATKMNQVITYIVSNWSGWGTCSRSCATGSQSRTRGITRHPAHGGSGCGALSQSRSCNRHKCPIHCRWGNWGPWSDCTSCFPGGRFKTVP</sequence>
<evidence type="ECO:0000259" key="22">
    <source>
        <dbReference type="PROSITE" id="PS51412"/>
    </source>
</evidence>
<evidence type="ECO:0000256" key="15">
    <source>
        <dbReference type="ARBA" id="ARBA00023162"/>
    </source>
</evidence>
<dbReference type="Gene3D" id="2.20.100.10">
    <property type="entry name" value="Thrombospondin type-1 (TSP1) repeat"/>
    <property type="match status" value="3"/>
</dbReference>
<evidence type="ECO:0000256" key="8">
    <source>
        <dbReference type="ARBA" id="ARBA00022729"/>
    </source>
</evidence>
<evidence type="ECO:0000256" key="20">
    <source>
        <dbReference type="SAM" id="SignalP"/>
    </source>
</evidence>
<keyword evidence="9" id="KW-0204">Cytolysis</keyword>
<dbReference type="GO" id="GO:0005579">
    <property type="term" value="C:membrane attack complex"/>
    <property type="evidence" value="ECO:0007669"/>
    <property type="project" value="UniProtKB-KW"/>
</dbReference>
<feature type="domain" description="EGF-like" evidence="21">
    <location>
        <begin position="529"/>
        <end position="566"/>
    </location>
</feature>
<proteinExistence type="inferred from homology"/>
<dbReference type="FunFam" id="2.20.100.10:FF:000134">
    <property type="entry name" value="Uncharacterized protein"/>
    <property type="match status" value="1"/>
</dbReference>
<dbReference type="SUPFAM" id="SSF57424">
    <property type="entry name" value="LDL receptor-like module"/>
    <property type="match status" value="1"/>
</dbReference>
<keyword evidence="7" id="KW-0399">Innate immunity</keyword>
<evidence type="ECO:0000256" key="9">
    <source>
        <dbReference type="ARBA" id="ARBA00022852"/>
    </source>
</evidence>
<feature type="disulfide bond" evidence="18">
    <location>
        <begin position="556"/>
        <end position="565"/>
    </location>
</feature>
<evidence type="ECO:0000256" key="16">
    <source>
        <dbReference type="ARBA" id="ARBA00023180"/>
    </source>
</evidence>
<dbReference type="GO" id="GO:0005615">
    <property type="term" value="C:extracellular space"/>
    <property type="evidence" value="ECO:0000318"/>
    <property type="project" value="GO_Central"/>
</dbReference>
<dbReference type="GO" id="GO:0006957">
    <property type="term" value="P:complement activation, alternative pathway"/>
    <property type="evidence" value="ECO:0007669"/>
    <property type="project" value="UniProtKB-KW"/>
</dbReference>
<keyword evidence="13" id="KW-0472">Membrane</keyword>
<keyword evidence="17" id="KW-1053">Target membrane</keyword>
<evidence type="ECO:0000256" key="6">
    <source>
        <dbReference type="ARBA" id="ARBA00022537"/>
    </source>
</evidence>
<comment type="similarity">
    <text evidence="3">Belongs to the complement C6/C7/C8/C9 family.</text>
</comment>
<evidence type="ECO:0000256" key="19">
    <source>
        <dbReference type="PROSITE-ProRule" id="PRU00124"/>
    </source>
</evidence>
<dbReference type="GeneTree" id="ENSGT00940000165740"/>
<dbReference type="PROSITE" id="PS50068">
    <property type="entry name" value="LDLRA_2"/>
    <property type="match status" value="1"/>
</dbReference>
<keyword evidence="4" id="KW-0964">Secreted</keyword>
<dbReference type="CDD" id="cd00112">
    <property type="entry name" value="LDLa"/>
    <property type="match status" value="1"/>
</dbReference>
<reference evidence="23" key="3">
    <citation type="submission" date="2025-08" db="UniProtKB">
        <authorList>
            <consortium name="Ensembl"/>
        </authorList>
    </citation>
    <scope>IDENTIFICATION</scope>
</reference>
<evidence type="ECO:0008006" key="25">
    <source>
        <dbReference type="Google" id="ProtNLM"/>
    </source>
</evidence>
<protein>
    <recommendedName>
        <fullName evidence="25">MACPF domain-containing protein</fullName>
    </recommendedName>
</protein>
<dbReference type="PROSITE" id="PS50092">
    <property type="entry name" value="TSP1"/>
    <property type="match status" value="3"/>
</dbReference>
<dbReference type="InterPro" id="IPR000742">
    <property type="entry name" value="EGF"/>
</dbReference>
<dbReference type="EMBL" id="EAAA01001169">
    <property type="status" value="NOT_ANNOTATED_CDS"/>
    <property type="molecule type" value="Genomic_DNA"/>
</dbReference>
<accession>F6VY95</accession>
<keyword evidence="24" id="KW-1185">Reference proteome</keyword>
<dbReference type="InParanoid" id="F6VY95"/>
<evidence type="ECO:0000256" key="1">
    <source>
        <dbReference type="ARBA" id="ARBA00004175"/>
    </source>
</evidence>
<organism evidence="23 24">
    <name type="scientific">Ciona intestinalis</name>
    <name type="common">Transparent sea squirt</name>
    <name type="synonym">Ascidia intestinalis</name>
    <dbReference type="NCBI Taxonomy" id="7719"/>
    <lineage>
        <taxon>Eukaryota</taxon>
        <taxon>Metazoa</taxon>
        <taxon>Chordata</taxon>
        <taxon>Tunicata</taxon>
        <taxon>Ascidiacea</taxon>
        <taxon>Phlebobranchia</taxon>
        <taxon>Cionidae</taxon>
        <taxon>Ciona</taxon>
    </lineage>
</organism>
<keyword evidence="6" id="KW-1052">Target cell membrane</keyword>
<dbReference type="PANTHER" id="PTHR45742:SF8">
    <property type="entry name" value="FLOCCULATION PROTEIN FLO11"/>
    <property type="match status" value="1"/>
</dbReference>
<dbReference type="PROSITE" id="PS00022">
    <property type="entry name" value="EGF_1"/>
    <property type="match status" value="1"/>
</dbReference>
<dbReference type="SMART" id="SM00192">
    <property type="entry name" value="LDLa"/>
    <property type="match status" value="1"/>
</dbReference>
<dbReference type="Gene3D" id="4.10.400.10">
    <property type="entry name" value="Low-density Lipoprotein Receptor"/>
    <property type="match status" value="1"/>
</dbReference>
<evidence type="ECO:0000256" key="10">
    <source>
        <dbReference type="ARBA" id="ARBA00022859"/>
    </source>
</evidence>
<evidence type="ECO:0000256" key="13">
    <source>
        <dbReference type="ARBA" id="ARBA00023136"/>
    </source>
</evidence>
<dbReference type="Pfam" id="PF00090">
    <property type="entry name" value="TSP_1"/>
    <property type="match status" value="1"/>
</dbReference>
<dbReference type="InterPro" id="IPR001862">
    <property type="entry name" value="MAC_perforin"/>
</dbReference>
<dbReference type="InterPro" id="IPR036383">
    <property type="entry name" value="TSP1_rpt_sf"/>
</dbReference>
<dbReference type="InterPro" id="IPR023415">
    <property type="entry name" value="LDLR_class-A_CS"/>
</dbReference>
<dbReference type="OMA" id="YDITLGE"/>
<evidence type="ECO:0000256" key="2">
    <source>
        <dbReference type="ARBA" id="ARBA00004613"/>
    </source>
</evidence>
<dbReference type="InterPro" id="IPR036055">
    <property type="entry name" value="LDL_receptor-like_sf"/>
</dbReference>
<dbReference type="STRING" id="7719.ENSCINP00000010557"/>
<feature type="disulfide bond" evidence="18">
    <location>
        <begin position="537"/>
        <end position="554"/>
    </location>
</feature>
<evidence type="ECO:0000313" key="23">
    <source>
        <dbReference type="Ensembl" id="ENSCINP00000010557.3"/>
    </source>
</evidence>
<dbReference type="InterPro" id="IPR002172">
    <property type="entry name" value="LDrepeatLR_classA_rpt"/>
</dbReference>
<dbReference type="AlphaFoldDB" id="F6VY95"/>
<evidence type="ECO:0000259" key="21">
    <source>
        <dbReference type="PROSITE" id="PS50026"/>
    </source>
</evidence>
<dbReference type="GO" id="GO:0031640">
    <property type="term" value="P:killing of cells of another organism"/>
    <property type="evidence" value="ECO:0007669"/>
    <property type="project" value="UniProtKB-KW"/>
</dbReference>
<dbReference type="Pfam" id="PF00057">
    <property type="entry name" value="Ldl_recept_a"/>
    <property type="match status" value="1"/>
</dbReference>
<feature type="domain" description="MACPF" evidence="22">
    <location>
        <begin position="189"/>
        <end position="536"/>
    </location>
</feature>
<name>F6VY95_CIOIN</name>
<dbReference type="PANTHER" id="PTHR45742">
    <property type="entry name" value="COMPLEMENT COMPONENT C6"/>
    <property type="match status" value="1"/>
</dbReference>
<dbReference type="Proteomes" id="UP000008144">
    <property type="component" value="Chromosome 14"/>
</dbReference>
<evidence type="ECO:0000256" key="3">
    <source>
        <dbReference type="ARBA" id="ARBA00009214"/>
    </source>
</evidence>
<reference evidence="23" key="2">
    <citation type="journal article" date="2008" name="Genome Biol.">
        <title>Improved genome assembly and evidence-based global gene model set for the chordate Ciona intestinalis: new insight into intron and operon populations.</title>
        <authorList>
            <person name="Satou Y."/>
            <person name="Mineta K."/>
            <person name="Ogasawara M."/>
            <person name="Sasakura Y."/>
            <person name="Shoguchi E."/>
            <person name="Ueno K."/>
            <person name="Yamada L."/>
            <person name="Matsumoto J."/>
            <person name="Wasserscheid J."/>
            <person name="Dewar K."/>
            <person name="Wiley G.B."/>
            <person name="Macmil S.L."/>
            <person name="Roe B.A."/>
            <person name="Zeller R.W."/>
            <person name="Hastings K.E."/>
            <person name="Lemaire P."/>
            <person name="Lindquist E."/>
            <person name="Endo T."/>
            <person name="Hotta K."/>
            <person name="Inaba K."/>
        </authorList>
    </citation>
    <scope>NUCLEOTIDE SEQUENCE [LARGE SCALE GENOMIC DNA]</scope>
    <source>
        <strain evidence="23">wild type</strain>
    </source>
</reference>
<evidence type="ECO:0000256" key="4">
    <source>
        <dbReference type="ARBA" id="ARBA00022525"/>
    </source>
</evidence>
<dbReference type="PROSITE" id="PS01209">
    <property type="entry name" value="LDLRA_1"/>
    <property type="match status" value="1"/>
</dbReference>